<evidence type="ECO:0000313" key="1">
    <source>
        <dbReference type="EMBL" id="BBO34761.1"/>
    </source>
</evidence>
<evidence type="ECO:0000313" key="2">
    <source>
        <dbReference type="Proteomes" id="UP000326837"/>
    </source>
</evidence>
<name>A0A5K7XIG9_9BACT</name>
<keyword evidence="2" id="KW-1185">Reference proteome</keyword>
<dbReference type="AlphaFoldDB" id="A0A5K7XIG9"/>
<gene>
    <name evidence="1" type="ORF">PLANPX_4373</name>
</gene>
<reference evidence="2" key="1">
    <citation type="submission" date="2019-10" db="EMBL/GenBank/DDBJ databases">
        <title>Lacipirellula parvula gen. nov., sp. nov., representing a lineage of planctomycetes widespread in freshwater anoxic habitats, and description of the family Lacipirellulaceae.</title>
        <authorList>
            <person name="Dedysh S.N."/>
            <person name="Kulichevskaya I.S."/>
            <person name="Beletsky A.V."/>
            <person name="Rakitin A.L."/>
            <person name="Mardanov A.V."/>
            <person name="Ivanova A.A."/>
            <person name="Saltykova V.X."/>
            <person name="Rijpstra W.I.C."/>
            <person name="Sinninghe Damste J.S."/>
            <person name="Ravin N.V."/>
        </authorList>
    </citation>
    <scope>NUCLEOTIDE SEQUENCE [LARGE SCALE GENOMIC DNA]</scope>
    <source>
        <strain evidence="2">PX69</strain>
    </source>
</reference>
<dbReference type="EMBL" id="AP021861">
    <property type="protein sequence ID" value="BBO34761.1"/>
    <property type="molecule type" value="Genomic_DNA"/>
</dbReference>
<accession>A0A5K7XIG9</accession>
<dbReference type="Proteomes" id="UP000326837">
    <property type="component" value="Chromosome"/>
</dbReference>
<organism evidence="1 2">
    <name type="scientific">Lacipirellula parvula</name>
    <dbReference type="NCBI Taxonomy" id="2650471"/>
    <lineage>
        <taxon>Bacteria</taxon>
        <taxon>Pseudomonadati</taxon>
        <taxon>Planctomycetota</taxon>
        <taxon>Planctomycetia</taxon>
        <taxon>Pirellulales</taxon>
        <taxon>Lacipirellulaceae</taxon>
        <taxon>Lacipirellula</taxon>
    </lineage>
</organism>
<dbReference type="KEGG" id="lpav:PLANPX_4373"/>
<proteinExistence type="predicted"/>
<protein>
    <submittedName>
        <fullName evidence="1">Uncharacterized protein</fullName>
    </submittedName>
</protein>
<sequence>MEAKPQAAMARAAKAWQYSPLPIYGQQEMRVWRFYQTL</sequence>